<dbReference type="InterPro" id="IPR018330">
    <property type="entry name" value="RecT_fam"/>
</dbReference>
<dbReference type="AlphaFoldDB" id="A0A1Q8Q948"/>
<organism evidence="2 3">
    <name type="scientific">Domibacillus antri</name>
    <dbReference type="NCBI Taxonomy" id="1714264"/>
    <lineage>
        <taxon>Bacteria</taxon>
        <taxon>Bacillati</taxon>
        <taxon>Bacillota</taxon>
        <taxon>Bacilli</taxon>
        <taxon>Bacillales</taxon>
        <taxon>Bacillaceae</taxon>
        <taxon>Domibacillus</taxon>
    </lineage>
</organism>
<dbReference type="STRING" id="1714264.BTO30_02755"/>
<gene>
    <name evidence="2" type="ORF">BTO30_02755</name>
</gene>
<dbReference type="OrthoDB" id="2664780at2"/>
<dbReference type="RefSeq" id="WP_075397189.1">
    <property type="nucleotide sequence ID" value="NZ_MSDU01000004.1"/>
</dbReference>
<evidence type="ECO:0000256" key="1">
    <source>
        <dbReference type="SAM" id="MobiDB-lite"/>
    </source>
</evidence>
<reference evidence="2 3" key="1">
    <citation type="submission" date="2016-12" db="EMBL/GenBank/DDBJ databases">
        <title>Domibacillus antri genome sequencing.</title>
        <authorList>
            <person name="Verma A."/>
            <person name="Krishnamurthi S."/>
        </authorList>
    </citation>
    <scope>NUCLEOTIDE SEQUENCE [LARGE SCALE GENOMIC DNA]</scope>
    <source>
        <strain evidence="2 3">XD80</strain>
    </source>
</reference>
<dbReference type="Pfam" id="PF03837">
    <property type="entry name" value="RecT"/>
    <property type="match status" value="1"/>
</dbReference>
<protein>
    <recommendedName>
        <fullName evidence="4">Recombinase RecT</fullName>
    </recommendedName>
</protein>
<sequence length="342" mass="39019">MTTEQQQAVQKSNPNEVVAGTLTRGEVATLKQTLTPQGINDAQFNLYIQTCAASGLNPFMNHIYAIPYKGKMNIQISVDGIHYLARKHPDYITASAEIVGENEVENFEAELINGEFKITKHKISLPIRGKAVAAYAIAKRNGAPDQVVFMDRSEVEHMERGINPLWKSNFNDMFKKHVMKRALKAQFGVDIDDHTIDGVRDSVQENARETQRKEIIINENESASEEDLLIQVHDKLVEIAKSKELTSDDVQSFARKHFDKTIDELTLQQMTGLKRFIELHQPPKIKSEEPPIDAEYTEMTEQPLPEEPKEQEEKKEQKKPSVEDMNFDDFDFDSMQSKIPFD</sequence>
<dbReference type="GO" id="GO:0006259">
    <property type="term" value="P:DNA metabolic process"/>
    <property type="evidence" value="ECO:0007669"/>
    <property type="project" value="InterPro"/>
</dbReference>
<evidence type="ECO:0008006" key="4">
    <source>
        <dbReference type="Google" id="ProtNLM"/>
    </source>
</evidence>
<proteinExistence type="predicted"/>
<comment type="caution">
    <text evidence="2">The sequence shown here is derived from an EMBL/GenBank/DDBJ whole genome shotgun (WGS) entry which is preliminary data.</text>
</comment>
<evidence type="ECO:0000313" key="2">
    <source>
        <dbReference type="EMBL" id="OLN23878.1"/>
    </source>
</evidence>
<keyword evidence="3" id="KW-1185">Reference proteome</keyword>
<accession>A0A1Q8Q948</accession>
<dbReference type="Proteomes" id="UP000185568">
    <property type="component" value="Unassembled WGS sequence"/>
</dbReference>
<dbReference type="EMBL" id="MSDU01000004">
    <property type="protein sequence ID" value="OLN23878.1"/>
    <property type="molecule type" value="Genomic_DNA"/>
</dbReference>
<name>A0A1Q8Q948_9BACI</name>
<evidence type="ECO:0000313" key="3">
    <source>
        <dbReference type="Proteomes" id="UP000185568"/>
    </source>
</evidence>
<feature type="compositionally biased region" description="Basic and acidic residues" evidence="1">
    <location>
        <begin position="306"/>
        <end position="322"/>
    </location>
</feature>
<dbReference type="GO" id="GO:0003677">
    <property type="term" value="F:DNA binding"/>
    <property type="evidence" value="ECO:0007669"/>
    <property type="project" value="InterPro"/>
</dbReference>
<feature type="region of interest" description="Disordered" evidence="1">
    <location>
        <begin position="281"/>
        <end position="342"/>
    </location>
</feature>